<dbReference type="EMBL" id="CAJVPY010013702">
    <property type="protein sequence ID" value="CAG8742217.1"/>
    <property type="molecule type" value="Genomic_DNA"/>
</dbReference>
<sequence length="89" mass="10755">MYPGLEKELVDYIKKKKEEKLAVTTSMIRKKTKELGKTLDIRDAKFSLIRDFLEVLYEKTNIIEKQFIIFFDKTPMWFDMPRNLTIDFQ</sequence>
<evidence type="ECO:0000256" key="1">
    <source>
        <dbReference type="ARBA" id="ARBA00023125"/>
    </source>
</evidence>
<dbReference type="InterPro" id="IPR006600">
    <property type="entry name" value="HTH_CenpB_DNA-bd_dom"/>
</dbReference>
<dbReference type="GO" id="GO:0003677">
    <property type="term" value="F:DNA binding"/>
    <property type="evidence" value="ECO:0007669"/>
    <property type="project" value="UniProtKB-KW"/>
</dbReference>
<feature type="domain" description="HTH CENPB-type" evidence="2">
    <location>
        <begin position="2"/>
        <end position="47"/>
    </location>
</feature>
<dbReference type="OrthoDB" id="2427847at2759"/>
<evidence type="ECO:0000259" key="2">
    <source>
        <dbReference type="Pfam" id="PF03221"/>
    </source>
</evidence>
<dbReference type="AlphaFoldDB" id="A0A9N9NL72"/>
<accession>A0A9N9NL72</accession>
<evidence type="ECO:0000313" key="4">
    <source>
        <dbReference type="Proteomes" id="UP000789405"/>
    </source>
</evidence>
<evidence type="ECO:0000313" key="3">
    <source>
        <dbReference type="EMBL" id="CAG8742217.1"/>
    </source>
</evidence>
<comment type="caution">
    <text evidence="3">The sequence shown here is derived from an EMBL/GenBank/DDBJ whole genome shotgun (WGS) entry which is preliminary data.</text>
</comment>
<dbReference type="Proteomes" id="UP000789405">
    <property type="component" value="Unassembled WGS sequence"/>
</dbReference>
<organism evidence="3 4">
    <name type="scientific">Dentiscutata erythropus</name>
    <dbReference type="NCBI Taxonomy" id="1348616"/>
    <lineage>
        <taxon>Eukaryota</taxon>
        <taxon>Fungi</taxon>
        <taxon>Fungi incertae sedis</taxon>
        <taxon>Mucoromycota</taxon>
        <taxon>Glomeromycotina</taxon>
        <taxon>Glomeromycetes</taxon>
        <taxon>Diversisporales</taxon>
        <taxon>Gigasporaceae</taxon>
        <taxon>Dentiscutata</taxon>
    </lineage>
</organism>
<reference evidence="3" key="1">
    <citation type="submission" date="2021-06" db="EMBL/GenBank/DDBJ databases">
        <authorList>
            <person name="Kallberg Y."/>
            <person name="Tangrot J."/>
            <person name="Rosling A."/>
        </authorList>
    </citation>
    <scope>NUCLEOTIDE SEQUENCE</scope>
    <source>
        <strain evidence="3">MA453B</strain>
    </source>
</reference>
<keyword evidence="4" id="KW-1185">Reference proteome</keyword>
<feature type="non-terminal residue" evidence="3">
    <location>
        <position position="89"/>
    </location>
</feature>
<dbReference type="Gene3D" id="1.10.10.60">
    <property type="entry name" value="Homeodomain-like"/>
    <property type="match status" value="1"/>
</dbReference>
<dbReference type="Pfam" id="PF03221">
    <property type="entry name" value="HTH_Tnp_Tc5"/>
    <property type="match status" value="1"/>
</dbReference>
<gene>
    <name evidence="3" type="ORF">DERYTH_LOCUS16106</name>
</gene>
<name>A0A9N9NL72_9GLOM</name>
<keyword evidence="1" id="KW-0238">DNA-binding</keyword>
<proteinExistence type="predicted"/>
<protein>
    <submittedName>
        <fullName evidence="3">13468_t:CDS:1</fullName>
    </submittedName>
</protein>